<feature type="signal peptide" evidence="2">
    <location>
        <begin position="1"/>
        <end position="26"/>
    </location>
</feature>
<protein>
    <recommendedName>
        <fullName evidence="5">Secreted protein</fullName>
    </recommendedName>
</protein>
<sequence length="157" mass="16855">MQFMKGFYRTVLASLLVFSLATYNHAEQDAPKSQEPAGLIEQLLEYFGLADEADKPATAADPKPLSQPAVDNLTEQAAELLPIQPLDLRLPEGSSADDSALDEAKPTLPNLFAKPAQPKSEAGRISVSGKPLLKFGEAYTDAPKVEGADISVEMKID</sequence>
<feature type="chain" id="PRO_5039943285" description="Secreted protein" evidence="2">
    <location>
        <begin position="27"/>
        <end position="157"/>
    </location>
</feature>
<accession>A0A9J6RKI3</accession>
<name>A0A9J6RKI3_9GAMM</name>
<dbReference type="Proteomes" id="UP001069090">
    <property type="component" value="Unassembled WGS sequence"/>
</dbReference>
<organism evidence="3 4">
    <name type="scientific">Dasania phycosphaerae</name>
    <dbReference type="NCBI Taxonomy" id="2950436"/>
    <lineage>
        <taxon>Bacteria</taxon>
        <taxon>Pseudomonadati</taxon>
        <taxon>Pseudomonadota</taxon>
        <taxon>Gammaproteobacteria</taxon>
        <taxon>Cellvibrionales</taxon>
        <taxon>Spongiibacteraceae</taxon>
        <taxon>Dasania</taxon>
    </lineage>
</organism>
<dbReference type="EMBL" id="JAPTGG010000003">
    <property type="protein sequence ID" value="MCZ0864703.1"/>
    <property type="molecule type" value="Genomic_DNA"/>
</dbReference>
<feature type="region of interest" description="Disordered" evidence="1">
    <location>
        <begin position="84"/>
        <end position="105"/>
    </location>
</feature>
<evidence type="ECO:0000313" key="3">
    <source>
        <dbReference type="EMBL" id="MCZ0864703.1"/>
    </source>
</evidence>
<keyword evidence="2" id="KW-0732">Signal</keyword>
<proteinExistence type="predicted"/>
<dbReference type="AlphaFoldDB" id="A0A9J6RKI3"/>
<keyword evidence="4" id="KW-1185">Reference proteome</keyword>
<evidence type="ECO:0000313" key="4">
    <source>
        <dbReference type="Proteomes" id="UP001069090"/>
    </source>
</evidence>
<evidence type="ECO:0000256" key="2">
    <source>
        <dbReference type="SAM" id="SignalP"/>
    </source>
</evidence>
<gene>
    <name evidence="3" type="ORF">O0V09_05795</name>
</gene>
<evidence type="ECO:0008006" key="5">
    <source>
        <dbReference type="Google" id="ProtNLM"/>
    </source>
</evidence>
<comment type="caution">
    <text evidence="3">The sequence shown here is derived from an EMBL/GenBank/DDBJ whole genome shotgun (WGS) entry which is preliminary data.</text>
</comment>
<evidence type="ECO:0000256" key="1">
    <source>
        <dbReference type="SAM" id="MobiDB-lite"/>
    </source>
</evidence>
<dbReference type="RefSeq" id="WP_258330853.1">
    <property type="nucleotide sequence ID" value="NZ_JAPTGG010000003.1"/>
</dbReference>
<reference evidence="3 4" key="1">
    <citation type="submission" date="2022-12" db="EMBL/GenBank/DDBJ databases">
        <title>Dasania phycosphaerae sp. nov., isolated from particulate material of the south coast of Korea.</title>
        <authorList>
            <person name="Jiang Y."/>
        </authorList>
    </citation>
    <scope>NUCLEOTIDE SEQUENCE [LARGE SCALE GENOMIC DNA]</scope>
    <source>
        <strain evidence="3 4">GY-19</strain>
    </source>
</reference>